<dbReference type="SMART" id="SM00382">
    <property type="entry name" value="AAA"/>
    <property type="match status" value="1"/>
</dbReference>
<evidence type="ECO:0000256" key="1">
    <source>
        <dbReference type="ARBA" id="ARBA00005417"/>
    </source>
</evidence>
<dbReference type="PANTHER" id="PTHR42788">
    <property type="entry name" value="TAURINE IMPORT ATP-BINDING PROTEIN-RELATED"/>
    <property type="match status" value="1"/>
</dbReference>
<dbReference type="InterPro" id="IPR003593">
    <property type="entry name" value="AAA+_ATPase"/>
</dbReference>
<organism evidence="6 7">
    <name type="scientific">Sulfitobacter marinus</name>
    <dbReference type="NCBI Taxonomy" id="394264"/>
    <lineage>
        <taxon>Bacteria</taxon>
        <taxon>Pseudomonadati</taxon>
        <taxon>Pseudomonadota</taxon>
        <taxon>Alphaproteobacteria</taxon>
        <taxon>Rhodobacterales</taxon>
        <taxon>Roseobacteraceae</taxon>
        <taxon>Sulfitobacter</taxon>
    </lineage>
</organism>
<dbReference type="InterPro" id="IPR050166">
    <property type="entry name" value="ABC_transporter_ATP-bind"/>
</dbReference>
<dbReference type="Pfam" id="PF00005">
    <property type="entry name" value="ABC_tran"/>
    <property type="match status" value="1"/>
</dbReference>
<reference evidence="7" key="1">
    <citation type="submission" date="2016-10" db="EMBL/GenBank/DDBJ databases">
        <authorList>
            <person name="Varghese N."/>
            <person name="Submissions S."/>
        </authorList>
    </citation>
    <scope>NUCLEOTIDE SEQUENCE [LARGE SCALE GENOMIC DNA]</scope>
    <source>
        <strain evidence="7">DSM 23422</strain>
    </source>
</reference>
<dbReference type="InterPro" id="IPR027417">
    <property type="entry name" value="P-loop_NTPase"/>
</dbReference>
<evidence type="ECO:0000313" key="6">
    <source>
        <dbReference type="EMBL" id="SFT09253.1"/>
    </source>
</evidence>
<dbReference type="OrthoDB" id="9802264at2"/>
<dbReference type="RefSeq" id="WP_093917335.1">
    <property type="nucleotide sequence ID" value="NZ_FPAJ01000005.1"/>
</dbReference>
<evidence type="ECO:0000313" key="7">
    <source>
        <dbReference type="Proteomes" id="UP000199239"/>
    </source>
</evidence>
<gene>
    <name evidence="6" type="ORF">SAMN04488040_3122</name>
</gene>
<dbReference type="EMBL" id="FPAJ01000005">
    <property type="protein sequence ID" value="SFT09253.1"/>
    <property type="molecule type" value="Genomic_DNA"/>
</dbReference>
<dbReference type="GO" id="GO:0005524">
    <property type="term" value="F:ATP binding"/>
    <property type="evidence" value="ECO:0007669"/>
    <property type="project" value="UniProtKB-KW"/>
</dbReference>
<proteinExistence type="inferred from homology"/>
<dbReference type="PROSITE" id="PS00211">
    <property type="entry name" value="ABC_TRANSPORTER_1"/>
    <property type="match status" value="1"/>
</dbReference>
<keyword evidence="2" id="KW-0813">Transport</keyword>
<keyword evidence="4 6" id="KW-0067">ATP-binding</keyword>
<dbReference type="PROSITE" id="PS50893">
    <property type="entry name" value="ABC_TRANSPORTER_2"/>
    <property type="match status" value="1"/>
</dbReference>
<keyword evidence="7" id="KW-1185">Reference proteome</keyword>
<dbReference type="GO" id="GO:0016887">
    <property type="term" value="F:ATP hydrolysis activity"/>
    <property type="evidence" value="ECO:0007669"/>
    <property type="project" value="InterPro"/>
</dbReference>
<dbReference type="InterPro" id="IPR003439">
    <property type="entry name" value="ABC_transporter-like_ATP-bd"/>
</dbReference>
<accession>A0A1I6V6A4</accession>
<name>A0A1I6V6A4_9RHOB</name>
<dbReference type="Proteomes" id="UP000199239">
    <property type="component" value="Unassembled WGS sequence"/>
</dbReference>
<feature type="domain" description="ABC transporter" evidence="5">
    <location>
        <begin position="2"/>
        <end position="199"/>
    </location>
</feature>
<evidence type="ECO:0000256" key="3">
    <source>
        <dbReference type="ARBA" id="ARBA00022741"/>
    </source>
</evidence>
<evidence type="ECO:0000256" key="2">
    <source>
        <dbReference type="ARBA" id="ARBA00022448"/>
    </source>
</evidence>
<protein>
    <submittedName>
        <fullName evidence="6">NitT/TauT family transport system ATP-binding protein</fullName>
    </submittedName>
</protein>
<sequence length="199" mass="21374">MIRVDIQSKNFGATPVLGSIRFDVSNGQTIALVGPSGIGKSTLLRIVSGIDSDFRGTVVRPEKQAVVFQEPTLLPWRSALENLCIIHPNLPKDRALDMLERVGLGGMAALFPGQLSLGQQRRLSLARAFVGAPEMLIMDEPFVSLDAQTGRAMLTLTKELIAETGPATLFVTHDIHEADVLADRVLKLQAGPQGAILAV</sequence>
<evidence type="ECO:0000256" key="4">
    <source>
        <dbReference type="ARBA" id="ARBA00022840"/>
    </source>
</evidence>
<comment type="similarity">
    <text evidence="1">Belongs to the ABC transporter superfamily.</text>
</comment>
<dbReference type="InterPro" id="IPR017871">
    <property type="entry name" value="ABC_transporter-like_CS"/>
</dbReference>
<dbReference type="STRING" id="394264.SAMN04488040_3122"/>
<dbReference type="PANTHER" id="PTHR42788:SF19">
    <property type="entry name" value="ALIPHATIC SULFONATES IMPORT ATP-BINDING PROTEIN SSUB 2"/>
    <property type="match status" value="1"/>
</dbReference>
<dbReference type="Gene3D" id="3.40.50.300">
    <property type="entry name" value="P-loop containing nucleotide triphosphate hydrolases"/>
    <property type="match status" value="1"/>
</dbReference>
<evidence type="ECO:0000259" key="5">
    <source>
        <dbReference type="PROSITE" id="PS50893"/>
    </source>
</evidence>
<keyword evidence="3" id="KW-0547">Nucleotide-binding</keyword>
<dbReference type="SUPFAM" id="SSF52540">
    <property type="entry name" value="P-loop containing nucleoside triphosphate hydrolases"/>
    <property type="match status" value="1"/>
</dbReference>
<dbReference type="AlphaFoldDB" id="A0A1I6V6A4"/>